<dbReference type="EMBL" id="AORV01000065">
    <property type="protein sequence ID" value="EMS69538.1"/>
    <property type="molecule type" value="Genomic_DNA"/>
</dbReference>
<evidence type="ECO:0000313" key="3">
    <source>
        <dbReference type="EMBL" id="EMS69538.1"/>
    </source>
</evidence>
<dbReference type="AlphaFoldDB" id="S0FM27"/>
<gene>
    <name evidence="3" type="ORF">CTER_4863</name>
</gene>
<keyword evidence="1" id="KW-0472">Membrane</keyword>
<dbReference type="GO" id="GO:0006508">
    <property type="term" value="P:proteolysis"/>
    <property type="evidence" value="ECO:0007669"/>
    <property type="project" value="UniProtKB-KW"/>
</dbReference>
<reference evidence="3 4" key="1">
    <citation type="journal article" date="2013" name="Genome Announc.">
        <title>Draft Genome Sequence of the Cellulolytic, Mesophilic, Anaerobic Bacterium Clostridium termitidis Strain CT1112 (DSM 5398).</title>
        <authorList>
            <person name="Lal S."/>
            <person name="Ramachandran U."/>
            <person name="Zhang X."/>
            <person name="Munir R."/>
            <person name="Sparling R."/>
            <person name="Levin D.B."/>
        </authorList>
    </citation>
    <scope>NUCLEOTIDE SEQUENCE [LARGE SCALE GENOMIC DNA]</scope>
    <source>
        <strain evidence="3 4">CT1112</strain>
    </source>
</reference>
<organism evidence="3 4">
    <name type="scientific">Ruminiclostridium cellobioparum subsp. termitidis CT1112</name>
    <dbReference type="NCBI Taxonomy" id="1195236"/>
    <lineage>
        <taxon>Bacteria</taxon>
        <taxon>Bacillati</taxon>
        <taxon>Bacillota</taxon>
        <taxon>Clostridia</taxon>
        <taxon>Eubacteriales</taxon>
        <taxon>Oscillospiraceae</taxon>
        <taxon>Ruminiclostridium</taxon>
    </lineage>
</organism>
<feature type="transmembrane region" description="Helical" evidence="1">
    <location>
        <begin position="118"/>
        <end position="137"/>
    </location>
</feature>
<proteinExistence type="predicted"/>
<feature type="transmembrane region" description="Helical" evidence="1">
    <location>
        <begin position="149"/>
        <end position="167"/>
    </location>
</feature>
<keyword evidence="3" id="KW-0645">Protease</keyword>
<dbReference type="STRING" id="1195236.CTER_4863"/>
<feature type="domain" description="CAAX prenyl protease 2/Lysostaphin resistance protein A-like" evidence="2">
    <location>
        <begin position="117"/>
        <end position="215"/>
    </location>
</feature>
<dbReference type="Proteomes" id="UP000014155">
    <property type="component" value="Unassembled WGS sequence"/>
</dbReference>
<evidence type="ECO:0000313" key="4">
    <source>
        <dbReference type="Proteomes" id="UP000014155"/>
    </source>
</evidence>
<evidence type="ECO:0000256" key="1">
    <source>
        <dbReference type="SAM" id="Phobius"/>
    </source>
</evidence>
<dbReference type="GO" id="GO:0004175">
    <property type="term" value="F:endopeptidase activity"/>
    <property type="evidence" value="ECO:0007669"/>
    <property type="project" value="UniProtKB-ARBA"/>
</dbReference>
<feature type="transmembrane region" description="Helical" evidence="1">
    <location>
        <begin position="205"/>
        <end position="225"/>
    </location>
</feature>
<keyword evidence="1" id="KW-1133">Transmembrane helix</keyword>
<dbReference type="Pfam" id="PF02517">
    <property type="entry name" value="Rce1-like"/>
    <property type="match status" value="1"/>
</dbReference>
<dbReference type="InterPro" id="IPR003675">
    <property type="entry name" value="Rce1/LyrA-like_dom"/>
</dbReference>
<dbReference type="eggNOG" id="COG1266">
    <property type="taxonomic scope" value="Bacteria"/>
</dbReference>
<feature type="transmembrane region" description="Helical" evidence="1">
    <location>
        <begin position="76"/>
        <end position="98"/>
    </location>
</feature>
<dbReference type="RefSeq" id="WP_004629767.1">
    <property type="nucleotide sequence ID" value="NZ_AORV01000065.1"/>
</dbReference>
<keyword evidence="4" id="KW-1185">Reference proteome</keyword>
<accession>S0FM27</accession>
<name>S0FM27_RUMCE</name>
<keyword evidence="3" id="KW-0378">Hydrolase</keyword>
<dbReference type="GO" id="GO:0080120">
    <property type="term" value="P:CAAX-box protein maturation"/>
    <property type="evidence" value="ECO:0007669"/>
    <property type="project" value="UniProtKB-ARBA"/>
</dbReference>
<evidence type="ECO:0000259" key="2">
    <source>
        <dbReference type="Pfam" id="PF02517"/>
    </source>
</evidence>
<dbReference type="PATRIC" id="fig|1195236.3.peg.5050"/>
<protein>
    <submittedName>
        <fullName evidence="3">CAAX amino terminal protease family protein</fullName>
    </submittedName>
</protein>
<comment type="caution">
    <text evidence="3">The sequence shown here is derived from an EMBL/GenBank/DDBJ whole genome shotgun (WGS) entry which is preliminary data.</text>
</comment>
<feature type="transmembrane region" description="Helical" evidence="1">
    <location>
        <begin position="173"/>
        <end position="193"/>
    </location>
</feature>
<dbReference type="PROSITE" id="PS51257">
    <property type="entry name" value="PROKAR_LIPOPROTEIN"/>
    <property type="match status" value="1"/>
</dbReference>
<keyword evidence="1" id="KW-0812">Transmembrane</keyword>
<sequence length="227" mass="25427">MLILNGKRRILSIITAVLLGCVVMAYVDAVIRPDYAIKSGIKIVLFTGLPLIYSLFEKELELKNLLRVNRKSLGFAAALGAGVYIFILGVYFLLSSFLDFSKVTAALQNNVGVTRDNFIFVALYISFINSLLEEYFFRGVAFLWLKKAAGRKFAYIFSAAAFAAYHIAIMTNWFSPGLFVLLIAGLFGAGLLFNRLDEKYDNIYVSWLVHMFANFAINTIGFMLFGI</sequence>